<reference evidence="1 2" key="1">
    <citation type="submission" date="2011-08" db="EMBL/GenBank/DDBJ databases">
        <authorList>
            <person name="Weinstock G."/>
            <person name="Sodergren E."/>
            <person name="Clifton S."/>
            <person name="Fulton L."/>
            <person name="Fulton B."/>
            <person name="Courtney L."/>
            <person name="Fronick C."/>
            <person name="Harrison M."/>
            <person name="Strong C."/>
            <person name="Farmer C."/>
            <person name="Delahaunty K."/>
            <person name="Markovic C."/>
            <person name="Hall O."/>
            <person name="Minx P."/>
            <person name="Tomlinson C."/>
            <person name="Mitreva M."/>
            <person name="Hou S."/>
            <person name="Chen J."/>
            <person name="Wollam A."/>
            <person name="Pepin K.H."/>
            <person name="Johnson M."/>
            <person name="Bhonagiri V."/>
            <person name="Zhang X."/>
            <person name="Suruliraj S."/>
            <person name="Warren W."/>
            <person name="Chinwalla A."/>
            <person name="Mardis E.R."/>
            <person name="Wilson R.K."/>
        </authorList>
    </citation>
    <scope>NUCLEOTIDE SEQUENCE [LARGE SCALE GENOMIC DNA]</scope>
    <source>
        <strain evidence="1 2">F0432</strain>
    </source>
</reference>
<evidence type="ECO:0000313" key="1">
    <source>
        <dbReference type="EMBL" id="EHM56142.1"/>
    </source>
</evidence>
<dbReference type="AlphaFoldDB" id="G9ZBC5"/>
<organism evidence="1 2">
    <name type="scientific">Cardiobacterium valvarum F0432</name>
    <dbReference type="NCBI Taxonomy" id="797473"/>
    <lineage>
        <taxon>Bacteria</taxon>
        <taxon>Pseudomonadati</taxon>
        <taxon>Pseudomonadota</taxon>
        <taxon>Gammaproteobacteria</taxon>
        <taxon>Cardiobacteriales</taxon>
        <taxon>Cardiobacteriaceae</taxon>
        <taxon>Cardiobacterium</taxon>
    </lineage>
</organism>
<comment type="caution">
    <text evidence="1">The sequence shown here is derived from an EMBL/GenBank/DDBJ whole genome shotgun (WGS) entry which is preliminary data.</text>
</comment>
<sequence>MDSTFLDALHQYADEKQTFLDLLDSQPGQPHPNPQEPQP</sequence>
<evidence type="ECO:0000313" key="2">
    <source>
        <dbReference type="Proteomes" id="UP000004750"/>
    </source>
</evidence>
<proteinExistence type="predicted"/>
<accession>G9ZBC5</accession>
<protein>
    <submittedName>
        <fullName evidence="1">Uncharacterized protein</fullName>
    </submittedName>
</protein>
<dbReference type="EMBL" id="AGCM01000003">
    <property type="protein sequence ID" value="EHM56142.1"/>
    <property type="molecule type" value="Genomic_DNA"/>
</dbReference>
<dbReference type="Proteomes" id="UP000004750">
    <property type="component" value="Unassembled WGS sequence"/>
</dbReference>
<gene>
    <name evidence="1" type="ORF">HMPREF9080_00048</name>
</gene>
<dbReference type="STRING" id="797473.HMPREF9080_00048"/>
<dbReference type="HOGENOM" id="CLU_3306694_0_0_6"/>
<name>G9ZBC5_9GAMM</name>